<evidence type="ECO:0000313" key="4">
    <source>
        <dbReference type="Proteomes" id="UP000566819"/>
    </source>
</evidence>
<dbReference type="Pfam" id="PF20150">
    <property type="entry name" value="2EXR"/>
    <property type="match status" value="1"/>
</dbReference>
<dbReference type="PANTHER" id="PTHR35910">
    <property type="entry name" value="2EXR DOMAIN-CONTAINING PROTEIN"/>
    <property type="match status" value="1"/>
</dbReference>
<comment type="caution">
    <text evidence="3">The sequence shown here is derived from an EMBL/GenBank/DDBJ whole genome shotgun (WGS) entry which is preliminary data.</text>
</comment>
<feature type="chain" id="PRO_5034141934" description="2EXR domain-containing protein" evidence="1">
    <location>
        <begin position="19"/>
        <end position="485"/>
    </location>
</feature>
<proteinExistence type="predicted"/>
<organism evidence="3 4">
    <name type="scientific">Cudoniella acicularis</name>
    <dbReference type="NCBI Taxonomy" id="354080"/>
    <lineage>
        <taxon>Eukaryota</taxon>
        <taxon>Fungi</taxon>
        <taxon>Dikarya</taxon>
        <taxon>Ascomycota</taxon>
        <taxon>Pezizomycotina</taxon>
        <taxon>Leotiomycetes</taxon>
        <taxon>Helotiales</taxon>
        <taxon>Tricladiaceae</taxon>
        <taxon>Cudoniella</taxon>
    </lineage>
</organism>
<dbReference type="InterPro" id="IPR045518">
    <property type="entry name" value="2EXR"/>
</dbReference>
<accession>A0A8H4RKW9</accession>
<dbReference type="EMBL" id="JAAMPI010000540">
    <property type="protein sequence ID" value="KAF4630534.1"/>
    <property type="molecule type" value="Genomic_DNA"/>
</dbReference>
<keyword evidence="1" id="KW-0732">Signal</keyword>
<feature type="signal peptide" evidence="1">
    <location>
        <begin position="1"/>
        <end position="18"/>
    </location>
</feature>
<evidence type="ECO:0000256" key="1">
    <source>
        <dbReference type="SAM" id="SignalP"/>
    </source>
</evidence>
<evidence type="ECO:0000259" key="2">
    <source>
        <dbReference type="Pfam" id="PF20150"/>
    </source>
</evidence>
<dbReference type="AlphaFoldDB" id="A0A8H4RKW9"/>
<gene>
    <name evidence="3" type="ORF">G7Y89_g7606</name>
</gene>
<protein>
    <recommendedName>
        <fullName evidence="2">2EXR domain-containing protein</fullName>
    </recommendedName>
</protein>
<sequence>MVFFTSLFTALLAACAAASPAASPVSSSAGSAVLLAPHNDEKTLIGYRVVSEKEALSIKGIGWLYWDTVKTPASAQKAGQFGIVYINARPEFDEEWVVHYIRQISTEWDPSKVLRFGPCGKVQELLIPEHMLGYPKKSEGSGPLGLKTSCYSSIKNMKAAMKKAGFGNGPTVDYDDFKPTMGPATALSRRASTFSCTADSLHTLVAMPTTKLSTLPRELREEIWMLALLPDPGVYHFDPDCFTPNADMDSFEDERWMISKRNYPTVMHLCQESRRFSLHIMAQEQKKEQEDGTLPYYCLGSSARPFNPTTDTFWFSDTSRLDHPWVTHLGSVIGSRIHTIKNLALSLQCITIDAPGTILPSVWNSFRWNRLGRFVSLRRVEVVFGETWVDGNSECKNDPYSNLEKIAGLRLEKWTEGSLTTETLDDVETIVSRVRESVVEVFQDLYERIQEGEREELSLPEGALGWQDGSEITFHAAQIVKVKTL</sequence>
<feature type="domain" description="2EXR" evidence="2">
    <location>
        <begin position="213"/>
        <end position="313"/>
    </location>
</feature>
<reference evidence="3 4" key="1">
    <citation type="submission" date="2020-03" db="EMBL/GenBank/DDBJ databases">
        <title>Draft Genome Sequence of Cudoniella acicularis.</title>
        <authorList>
            <person name="Buettner E."/>
            <person name="Kellner H."/>
        </authorList>
    </citation>
    <scope>NUCLEOTIDE SEQUENCE [LARGE SCALE GENOMIC DNA]</scope>
    <source>
        <strain evidence="3 4">DSM 108380</strain>
    </source>
</reference>
<evidence type="ECO:0000313" key="3">
    <source>
        <dbReference type="EMBL" id="KAF4630534.1"/>
    </source>
</evidence>
<name>A0A8H4RKW9_9HELO</name>
<dbReference type="PANTHER" id="PTHR35910:SF1">
    <property type="entry name" value="2EXR DOMAIN-CONTAINING PROTEIN"/>
    <property type="match status" value="1"/>
</dbReference>
<dbReference type="OrthoDB" id="3473305at2759"/>
<dbReference type="Proteomes" id="UP000566819">
    <property type="component" value="Unassembled WGS sequence"/>
</dbReference>
<keyword evidence="4" id="KW-1185">Reference proteome</keyword>